<feature type="region of interest" description="Disordered" evidence="1">
    <location>
        <begin position="30"/>
        <end position="60"/>
    </location>
</feature>
<reference evidence="3 4" key="1">
    <citation type="journal article" date="2015" name="Genome Announc.">
        <title>Draft Genome Sequence and Gene Annotation of the Entomopathogenic Fungus Verticillium hemipterigenum.</title>
        <authorList>
            <person name="Horn F."/>
            <person name="Habel A."/>
            <person name="Scharf D.H."/>
            <person name="Dworschak J."/>
            <person name="Brakhage A.A."/>
            <person name="Guthke R."/>
            <person name="Hertweck C."/>
            <person name="Linde J."/>
        </authorList>
    </citation>
    <scope>NUCLEOTIDE SEQUENCE [LARGE SCALE GENOMIC DNA]</scope>
</reference>
<dbReference type="AlphaFoldDB" id="A0A0A1STW7"/>
<evidence type="ECO:0000256" key="1">
    <source>
        <dbReference type="SAM" id="MobiDB-lite"/>
    </source>
</evidence>
<dbReference type="OrthoDB" id="4961577at2759"/>
<evidence type="ECO:0000313" key="4">
    <source>
        <dbReference type="Proteomes" id="UP000039046"/>
    </source>
</evidence>
<sequence>MRGIIAINLALCLSTTTALPYIQVRSDAPKKPQYSVVPLEPGSGGSPPGGGGGGNNPAGDKTVTVIQTVVQTPAVQTKYITVTPDAQTVTKAVPTTVVSTVVQGSGASVKTITVVSTETLASPATSTPAGSSVIADSSSSNAVSAPTIGQNSTMAVHTPSTSLHTTAVRGTQVTPLTTTATPVPTSSRTYDNGMWHTTYPPWNATAATGRYRI</sequence>
<evidence type="ECO:0000256" key="2">
    <source>
        <dbReference type="SAM" id="SignalP"/>
    </source>
</evidence>
<dbReference type="STRING" id="1531966.A0A0A1STW7"/>
<feature type="signal peptide" evidence="2">
    <location>
        <begin position="1"/>
        <end position="18"/>
    </location>
</feature>
<dbReference type="HOGENOM" id="CLU_073643_0_0_1"/>
<feature type="compositionally biased region" description="Low complexity" evidence="1">
    <location>
        <begin position="122"/>
        <end position="145"/>
    </location>
</feature>
<feature type="region of interest" description="Disordered" evidence="1">
    <location>
        <begin position="122"/>
        <end position="146"/>
    </location>
</feature>
<name>A0A0A1STW7_9HYPO</name>
<evidence type="ECO:0000313" key="3">
    <source>
        <dbReference type="EMBL" id="CEJ85834.1"/>
    </source>
</evidence>
<feature type="chain" id="PRO_5001979234" evidence="2">
    <location>
        <begin position="19"/>
        <end position="213"/>
    </location>
</feature>
<proteinExistence type="predicted"/>
<dbReference type="Proteomes" id="UP000039046">
    <property type="component" value="Unassembled WGS sequence"/>
</dbReference>
<accession>A0A0A1STW7</accession>
<gene>
    <name evidence="3" type="ORF">VHEMI03930</name>
</gene>
<keyword evidence="4" id="KW-1185">Reference proteome</keyword>
<dbReference type="EMBL" id="CDHN01000002">
    <property type="protein sequence ID" value="CEJ85834.1"/>
    <property type="molecule type" value="Genomic_DNA"/>
</dbReference>
<keyword evidence="2" id="KW-0732">Signal</keyword>
<organism evidence="3 4">
    <name type="scientific">[Torrubiella] hemipterigena</name>
    <dbReference type="NCBI Taxonomy" id="1531966"/>
    <lineage>
        <taxon>Eukaryota</taxon>
        <taxon>Fungi</taxon>
        <taxon>Dikarya</taxon>
        <taxon>Ascomycota</taxon>
        <taxon>Pezizomycotina</taxon>
        <taxon>Sordariomycetes</taxon>
        <taxon>Hypocreomycetidae</taxon>
        <taxon>Hypocreales</taxon>
        <taxon>Clavicipitaceae</taxon>
        <taxon>Clavicipitaceae incertae sedis</taxon>
        <taxon>'Torrubiella' clade</taxon>
    </lineage>
</organism>
<feature type="compositionally biased region" description="Gly residues" evidence="1">
    <location>
        <begin position="42"/>
        <end position="56"/>
    </location>
</feature>
<protein>
    <submittedName>
        <fullName evidence="3">Uncharacterized protein</fullName>
    </submittedName>
</protein>